<feature type="compositionally biased region" description="Acidic residues" evidence="1">
    <location>
        <begin position="380"/>
        <end position="398"/>
    </location>
</feature>
<dbReference type="AlphaFoldDB" id="A0A315ZYY7"/>
<proteinExistence type="predicted"/>
<comment type="caution">
    <text evidence="3">The sequence shown here is derived from an EMBL/GenBank/DDBJ whole genome shotgun (WGS) entry which is preliminary data.</text>
</comment>
<dbReference type="EMBL" id="QGDO01000002">
    <property type="protein sequence ID" value="PWJ42587.1"/>
    <property type="molecule type" value="Genomic_DNA"/>
</dbReference>
<name>A0A315ZYY7_SEDFL</name>
<dbReference type="Pfam" id="PF16130">
    <property type="entry name" value="DUF4842"/>
    <property type="match status" value="1"/>
</dbReference>
<feature type="region of interest" description="Disordered" evidence="1">
    <location>
        <begin position="380"/>
        <end position="403"/>
    </location>
</feature>
<dbReference type="InterPro" id="IPR015943">
    <property type="entry name" value="WD40/YVTN_repeat-like_dom_sf"/>
</dbReference>
<dbReference type="Gene3D" id="2.130.10.10">
    <property type="entry name" value="YVTN repeat-like/Quinoprotein amine dehydrogenase"/>
    <property type="match status" value="1"/>
</dbReference>
<accession>A0A315ZYY7</accession>
<keyword evidence="4" id="KW-1185">Reference proteome</keyword>
<dbReference type="SUPFAM" id="SSF63825">
    <property type="entry name" value="YWTD domain"/>
    <property type="match status" value="1"/>
</dbReference>
<dbReference type="Proteomes" id="UP000245535">
    <property type="component" value="Unassembled WGS sequence"/>
</dbReference>
<protein>
    <submittedName>
        <fullName evidence="3">LruC domain-containing protein</fullName>
    </submittedName>
</protein>
<evidence type="ECO:0000313" key="3">
    <source>
        <dbReference type="EMBL" id="PWJ42587.1"/>
    </source>
</evidence>
<organism evidence="3 4">
    <name type="scientific">Sediminitomix flava</name>
    <dbReference type="NCBI Taxonomy" id="379075"/>
    <lineage>
        <taxon>Bacteria</taxon>
        <taxon>Pseudomonadati</taxon>
        <taxon>Bacteroidota</taxon>
        <taxon>Cytophagia</taxon>
        <taxon>Cytophagales</taxon>
        <taxon>Flammeovirgaceae</taxon>
        <taxon>Sediminitomix</taxon>
    </lineage>
</organism>
<evidence type="ECO:0000256" key="1">
    <source>
        <dbReference type="SAM" id="MobiDB-lite"/>
    </source>
</evidence>
<dbReference type="NCBIfam" id="TIGR04456">
    <property type="entry name" value="LruC_dom"/>
    <property type="match status" value="1"/>
</dbReference>
<evidence type="ECO:0000259" key="2">
    <source>
        <dbReference type="Pfam" id="PF16130"/>
    </source>
</evidence>
<reference evidence="3 4" key="1">
    <citation type="submission" date="2018-03" db="EMBL/GenBank/DDBJ databases">
        <title>Genomic Encyclopedia of Archaeal and Bacterial Type Strains, Phase II (KMG-II): from individual species to whole genera.</title>
        <authorList>
            <person name="Goeker M."/>
        </authorList>
    </citation>
    <scope>NUCLEOTIDE SEQUENCE [LARGE SCALE GENOMIC DNA]</scope>
    <source>
        <strain evidence="3 4">DSM 28229</strain>
    </source>
</reference>
<feature type="domain" description="DUF4842" evidence="2">
    <location>
        <begin position="448"/>
        <end position="645"/>
    </location>
</feature>
<dbReference type="RefSeq" id="WP_109616726.1">
    <property type="nucleotide sequence ID" value="NZ_QGDO01000002.1"/>
</dbReference>
<dbReference type="InterPro" id="IPR031025">
    <property type="entry name" value="LruC_dom"/>
</dbReference>
<evidence type="ECO:0000313" key="4">
    <source>
        <dbReference type="Proteomes" id="UP000245535"/>
    </source>
</evidence>
<dbReference type="OrthoDB" id="1204817at2"/>
<sequence>MRKNYIFLLALAGGIVACEPQLDYNPDLQDEGTSFEDLRVDSNFNFETASGVQLYFTEENPTISASYTIYILDEARQMIEIGGGTAVNGVLDINMTLPTSTTEIYVERNQMGIVRGQTLDVLNRRVEHVFEADEIPNNVRIRTNSNARAATAGCSEVLYGVNGNGEFFTIASGDDTYDSSMLPDLVGGGSIACAVDRANRLVYYNTNTTLRTYDIDAGTFQEIHQGNPFGKQYPRMEFNNTNGLLYIAHNQKMHLINPINNEVVSSYDIVGLQDPVSGGDVAISLDGTIYMCCFSGLYRIDELNDSEGKAYTTRISAENLPFQPTSMAIDRNDRLYMGTNDSNSQLIEMDKADGAWTVRKTYNHKINDLGSLPCTEDELDQTDSDGDGVLDVNDDYPNDPDRATDIYGPSKLGWGSYGFEDLWPKKGDYDFNDLVVNYRYTLVANAQNQVKELWGKFRVKSLVGDLHNGFGVEIPVDASLVESVTGSRRTRSLTTLNDKGMEDGQGSRTVVIVFEDAYSHATQDNCNQEGEEIDIRIIFTEPIDGTPLTIANMNPFMFINADRSKEVHLADKLPTALADNSFFGTDDDDSDENASRYYKTANNHPWAIDIIHSFKPPRENRDITNSYHRFKNWAESSGIDTPDWYKDNQGYRNEENLCD</sequence>
<dbReference type="InterPro" id="IPR032295">
    <property type="entry name" value="DUF4842"/>
</dbReference>
<gene>
    <name evidence="3" type="ORF">BC781_102131</name>
</gene>
<dbReference type="PROSITE" id="PS51257">
    <property type="entry name" value="PROKAR_LIPOPROTEIN"/>
    <property type="match status" value="1"/>
</dbReference>